<dbReference type="InterPro" id="IPR009057">
    <property type="entry name" value="Homeodomain-like_sf"/>
</dbReference>
<dbReference type="PANTHER" id="PTHR30055">
    <property type="entry name" value="HTH-TYPE TRANSCRIPTIONAL REGULATOR RUTR"/>
    <property type="match status" value="1"/>
</dbReference>
<feature type="DNA-binding region" description="H-T-H motif" evidence="4">
    <location>
        <begin position="36"/>
        <end position="55"/>
    </location>
</feature>
<dbReference type="Proteomes" id="UP001595839">
    <property type="component" value="Unassembled WGS sequence"/>
</dbReference>
<reference evidence="7" key="1">
    <citation type="journal article" date="2019" name="Int. J. Syst. Evol. Microbiol.">
        <title>The Global Catalogue of Microorganisms (GCM) 10K type strain sequencing project: providing services to taxonomists for standard genome sequencing and annotation.</title>
        <authorList>
            <consortium name="The Broad Institute Genomics Platform"/>
            <consortium name="The Broad Institute Genome Sequencing Center for Infectious Disease"/>
            <person name="Wu L."/>
            <person name="Ma J."/>
        </authorList>
    </citation>
    <scope>NUCLEOTIDE SEQUENCE [LARGE SCALE GENOMIC DNA]</scope>
    <source>
        <strain evidence="7">CGMCC 4.7177</strain>
    </source>
</reference>
<dbReference type="PRINTS" id="PR00455">
    <property type="entry name" value="HTHTETR"/>
</dbReference>
<dbReference type="InterPro" id="IPR001647">
    <property type="entry name" value="HTH_TetR"/>
</dbReference>
<dbReference type="PROSITE" id="PS50977">
    <property type="entry name" value="HTH_TETR_2"/>
    <property type="match status" value="1"/>
</dbReference>
<evidence type="ECO:0000259" key="5">
    <source>
        <dbReference type="PROSITE" id="PS50977"/>
    </source>
</evidence>
<evidence type="ECO:0000256" key="2">
    <source>
        <dbReference type="ARBA" id="ARBA00023125"/>
    </source>
</evidence>
<keyword evidence="7" id="KW-1185">Reference proteome</keyword>
<evidence type="ECO:0000256" key="1">
    <source>
        <dbReference type="ARBA" id="ARBA00023015"/>
    </source>
</evidence>
<organism evidence="6 7">
    <name type="scientific">Streptomyces vulcanius</name>
    <dbReference type="NCBI Taxonomy" id="1441876"/>
    <lineage>
        <taxon>Bacteria</taxon>
        <taxon>Bacillati</taxon>
        <taxon>Actinomycetota</taxon>
        <taxon>Actinomycetes</taxon>
        <taxon>Kitasatosporales</taxon>
        <taxon>Streptomycetaceae</taxon>
        <taxon>Streptomyces</taxon>
    </lineage>
</organism>
<dbReference type="SUPFAM" id="SSF46689">
    <property type="entry name" value="Homeodomain-like"/>
    <property type="match status" value="1"/>
</dbReference>
<dbReference type="EMBL" id="JBHSFK010000030">
    <property type="protein sequence ID" value="MFC4504993.1"/>
    <property type="molecule type" value="Genomic_DNA"/>
</dbReference>
<proteinExistence type="predicted"/>
<gene>
    <name evidence="6" type="ORF">ACFPIH_36780</name>
</gene>
<sequence>MSDDVRRPKRRDGARNRERLLAAARQAFAEHGPDVAFEEIARAAEVSRTTLYRNFATREELAATVFEDNVARIERHAAELGERRDGIVRLFDFVLAMQRDNRSLAHVLSGADIEWLTGLSARTVAAFRSHLERGREAGLVHPDVDVQDMMLAFPMAAGAMADNDVVHREQLNDRVHAMLQRALFTDRARPD</sequence>
<dbReference type="SUPFAM" id="SSF48498">
    <property type="entry name" value="Tetracyclin repressor-like, C-terminal domain"/>
    <property type="match status" value="1"/>
</dbReference>
<evidence type="ECO:0000313" key="6">
    <source>
        <dbReference type="EMBL" id="MFC4504993.1"/>
    </source>
</evidence>
<comment type="caution">
    <text evidence="6">The sequence shown here is derived from an EMBL/GenBank/DDBJ whole genome shotgun (WGS) entry which is preliminary data.</text>
</comment>
<dbReference type="InterPro" id="IPR036271">
    <property type="entry name" value="Tet_transcr_reg_TetR-rel_C_sf"/>
</dbReference>
<evidence type="ECO:0000313" key="7">
    <source>
        <dbReference type="Proteomes" id="UP001595839"/>
    </source>
</evidence>
<dbReference type="Gene3D" id="1.10.357.10">
    <property type="entry name" value="Tetracycline Repressor, domain 2"/>
    <property type="match status" value="1"/>
</dbReference>
<evidence type="ECO:0000256" key="4">
    <source>
        <dbReference type="PROSITE-ProRule" id="PRU00335"/>
    </source>
</evidence>
<feature type="domain" description="HTH tetR-type" evidence="5">
    <location>
        <begin position="14"/>
        <end position="73"/>
    </location>
</feature>
<dbReference type="RefSeq" id="WP_381182437.1">
    <property type="nucleotide sequence ID" value="NZ_JBHSFK010000030.1"/>
</dbReference>
<protein>
    <submittedName>
        <fullName evidence="6">TetR/AcrR family transcriptional regulator</fullName>
    </submittedName>
</protein>
<name>A0ABV9B1T9_9ACTN</name>
<keyword evidence="1" id="KW-0805">Transcription regulation</keyword>
<dbReference type="PANTHER" id="PTHR30055:SF234">
    <property type="entry name" value="HTH-TYPE TRANSCRIPTIONAL REGULATOR BETI"/>
    <property type="match status" value="1"/>
</dbReference>
<evidence type="ECO:0000256" key="3">
    <source>
        <dbReference type="ARBA" id="ARBA00023163"/>
    </source>
</evidence>
<accession>A0ABV9B1T9</accession>
<keyword evidence="2 4" id="KW-0238">DNA-binding</keyword>
<keyword evidence="3" id="KW-0804">Transcription</keyword>
<dbReference type="Pfam" id="PF00440">
    <property type="entry name" value="TetR_N"/>
    <property type="match status" value="1"/>
</dbReference>
<dbReference type="InterPro" id="IPR050109">
    <property type="entry name" value="HTH-type_TetR-like_transc_reg"/>
</dbReference>